<accession>A0A7S4ALB4</accession>
<reference evidence="8" key="1">
    <citation type="submission" date="2021-01" db="EMBL/GenBank/DDBJ databases">
        <authorList>
            <person name="Corre E."/>
            <person name="Pelletier E."/>
            <person name="Niang G."/>
            <person name="Scheremetjew M."/>
            <person name="Finn R."/>
            <person name="Kale V."/>
            <person name="Holt S."/>
            <person name="Cochrane G."/>
            <person name="Meng A."/>
            <person name="Brown T."/>
            <person name="Cohen L."/>
        </authorList>
    </citation>
    <scope>NUCLEOTIDE SEQUENCE</scope>
    <source>
        <strain evidence="8">10249 10 AB</strain>
    </source>
</reference>
<gene>
    <name evidence="8" type="ORF">PAUS00366_LOCUS12298</name>
</gene>
<feature type="transmembrane region" description="Helical" evidence="7">
    <location>
        <begin position="335"/>
        <end position="354"/>
    </location>
</feature>
<dbReference type="PANTHER" id="PTHR10778">
    <property type="entry name" value="SOLUTE CARRIER FAMILY 35 MEMBER B"/>
    <property type="match status" value="1"/>
</dbReference>
<keyword evidence="4 7" id="KW-1133">Transmembrane helix</keyword>
<feature type="transmembrane region" description="Helical" evidence="7">
    <location>
        <begin position="503"/>
        <end position="519"/>
    </location>
</feature>
<feature type="transmembrane region" description="Helical" evidence="7">
    <location>
        <begin position="449"/>
        <end position="467"/>
    </location>
</feature>
<dbReference type="AlphaFoldDB" id="A0A7S4ALB4"/>
<evidence type="ECO:0000256" key="4">
    <source>
        <dbReference type="ARBA" id="ARBA00022989"/>
    </source>
</evidence>
<keyword evidence="3 7" id="KW-0812">Transmembrane</keyword>
<evidence type="ECO:0008006" key="9">
    <source>
        <dbReference type="Google" id="ProtNLM"/>
    </source>
</evidence>
<evidence type="ECO:0000256" key="3">
    <source>
        <dbReference type="ARBA" id="ARBA00022692"/>
    </source>
</evidence>
<feature type="transmembrane region" description="Helical" evidence="7">
    <location>
        <begin position="374"/>
        <end position="393"/>
    </location>
</feature>
<keyword evidence="5 7" id="KW-0472">Membrane</keyword>
<feature type="transmembrane region" description="Helical" evidence="7">
    <location>
        <begin position="405"/>
        <end position="429"/>
    </location>
</feature>
<dbReference type="EMBL" id="HBIX01017036">
    <property type="protein sequence ID" value="CAE0719544.1"/>
    <property type="molecule type" value="Transcribed_RNA"/>
</dbReference>
<proteinExistence type="predicted"/>
<evidence type="ECO:0000256" key="2">
    <source>
        <dbReference type="ARBA" id="ARBA00022448"/>
    </source>
</evidence>
<keyword evidence="2" id="KW-0813">Transport</keyword>
<feature type="region of interest" description="Disordered" evidence="6">
    <location>
        <begin position="136"/>
        <end position="174"/>
    </location>
</feature>
<feature type="transmembrane region" description="Helical" evidence="7">
    <location>
        <begin position="249"/>
        <end position="271"/>
    </location>
</feature>
<organism evidence="8">
    <name type="scientific">Pseudo-nitzschia australis</name>
    <dbReference type="NCBI Taxonomy" id="44445"/>
    <lineage>
        <taxon>Eukaryota</taxon>
        <taxon>Sar</taxon>
        <taxon>Stramenopiles</taxon>
        <taxon>Ochrophyta</taxon>
        <taxon>Bacillariophyta</taxon>
        <taxon>Bacillariophyceae</taxon>
        <taxon>Bacillariophycidae</taxon>
        <taxon>Bacillariales</taxon>
        <taxon>Bacillariaceae</taxon>
        <taxon>Pseudo-nitzschia</taxon>
    </lineage>
</organism>
<evidence type="ECO:0000256" key="1">
    <source>
        <dbReference type="ARBA" id="ARBA00004141"/>
    </source>
</evidence>
<dbReference type="InterPro" id="IPR013657">
    <property type="entry name" value="SCL35B1-4/HUT1"/>
</dbReference>
<dbReference type="PANTHER" id="PTHR10778:SF13">
    <property type="entry name" value="ADENOSINE 3'-PHOSPHO 5'-PHOSPHOSULFATE TRANSPORTER 1"/>
    <property type="match status" value="1"/>
</dbReference>
<feature type="compositionally biased region" description="Basic and acidic residues" evidence="6">
    <location>
        <begin position="153"/>
        <end position="172"/>
    </location>
</feature>
<feature type="transmembrane region" description="Helical" evidence="7">
    <location>
        <begin position="82"/>
        <end position="107"/>
    </location>
</feature>
<sequence length="552" mass="63262">MADFIDLVESSRWLIDRALGSSQESDDFINLETGIGGEQQIEIASPATVSNENILHALVTDESSYTNLSTNPYLSKSAEAELYLLATNFLLYVAMVIITTIIAKVYFPDSLKRGTIPKIRRKYSYRRKEERSYADAEEDALESLYSDDEDDLDSKRSASSDEHHDEHGHEHEDQEDPLLADVMGHSHSHHHPMQPLEFDQEHTSRVQVVKRLLLCSLMLNLTFVTWGALQERMLTRRYPRHTGDYFTYSYALVFSNRLWTLILSSTLMFYLKPRLSRSTVIYEYSFPSISNMLSSWCQYEALRYVSFPATTLFKSFKLGPVMLMGKLIGNKNYPAYDYFVAVVIGCGIVLFMSSTDDLRFSFSMDYLGNAEVASAKWTGVMLLCFFLFFDSFTSQFQSRLFQRHLDLSIVELMFATSAFSTVLSFITLVHENELSPAFAFVVEHSEIQLHFFVFSICSTIGQLFIFYTIKNFGAVVFTLIMTTRILLSIALSCILYGHPITNVGYLGLALVMFGVLYRIKKKAEGQHLIRWQGMDDDKGPELVHEWHEHLDM</sequence>
<dbReference type="Pfam" id="PF08449">
    <property type="entry name" value="UAA"/>
    <property type="match status" value="1"/>
</dbReference>
<dbReference type="GO" id="GO:0046964">
    <property type="term" value="F:3'-phosphoadenosine 5'-phosphosulfate transmembrane transporter activity"/>
    <property type="evidence" value="ECO:0007669"/>
    <property type="project" value="TreeGrafter"/>
</dbReference>
<name>A0A7S4ALB4_9STRA</name>
<evidence type="ECO:0000256" key="6">
    <source>
        <dbReference type="SAM" id="MobiDB-lite"/>
    </source>
</evidence>
<comment type="subcellular location">
    <subcellularLocation>
        <location evidence="1">Membrane</location>
        <topology evidence="1">Multi-pass membrane protein</topology>
    </subcellularLocation>
</comment>
<protein>
    <recommendedName>
        <fullName evidence="9">Sugar phosphate transporter domain-containing protein</fullName>
    </recommendedName>
</protein>
<evidence type="ECO:0000256" key="7">
    <source>
        <dbReference type="SAM" id="Phobius"/>
    </source>
</evidence>
<evidence type="ECO:0000256" key="5">
    <source>
        <dbReference type="ARBA" id="ARBA00023136"/>
    </source>
</evidence>
<dbReference type="GO" id="GO:0005789">
    <property type="term" value="C:endoplasmic reticulum membrane"/>
    <property type="evidence" value="ECO:0007669"/>
    <property type="project" value="TreeGrafter"/>
</dbReference>
<feature type="compositionally biased region" description="Acidic residues" evidence="6">
    <location>
        <begin position="136"/>
        <end position="152"/>
    </location>
</feature>
<feature type="transmembrane region" description="Helical" evidence="7">
    <location>
        <begin position="212"/>
        <end position="229"/>
    </location>
</feature>
<evidence type="ECO:0000313" key="8">
    <source>
        <dbReference type="EMBL" id="CAE0719544.1"/>
    </source>
</evidence>
<dbReference type="GO" id="GO:0000139">
    <property type="term" value="C:Golgi membrane"/>
    <property type="evidence" value="ECO:0007669"/>
    <property type="project" value="TreeGrafter"/>
</dbReference>
<feature type="transmembrane region" description="Helical" evidence="7">
    <location>
        <begin position="474"/>
        <end position="497"/>
    </location>
</feature>